<dbReference type="EMBL" id="CP003879">
    <property type="protein sequence ID" value="AFU69138.1"/>
    <property type="molecule type" value="Genomic_DNA"/>
</dbReference>
<dbReference type="STRING" id="313595.P700755_002361"/>
<dbReference type="eggNOG" id="ENOG502ZFCB">
    <property type="taxonomic scope" value="Bacteria"/>
</dbReference>
<gene>
    <name evidence="2" type="ordered locus">P700755_002361</name>
</gene>
<keyword evidence="3" id="KW-1185">Reference proteome</keyword>
<dbReference type="RefSeq" id="WP_015024711.1">
    <property type="nucleotide sequence ID" value="NC_018721.1"/>
</dbReference>
<evidence type="ECO:0000313" key="3">
    <source>
        <dbReference type="Proteomes" id="UP000008514"/>
    </source>
</evidence>
<feature type="transmembrane region" description="Helical" evidence="1">
    <location>
        <begin position="31"/>
        <end position="49"/>
    </location>
</feature>
<dbReference type="AlphaFoldDB" id="K4IH69"/>
<reference evidence="2" key="1">
    <citation type="submission" date="2006-03" db="EMBL/GenBank/DDBJ databases">
        <authorList>
            <person name="Bowman J."/>
            <person name="Ferriera S."/>
            <person name="Johnson J."/>
            <person name="Kravitz S."/>
            <person name="Halpern A."/>
            <person name="Remington K."/>
            <person name="Beeson K."/>
            <person name="Tran B."/>
            <person name="Rogers Y.-H."/>
            <person name="Friedman R."/>
            <person name="Venter J.C."/>
        </authorList>
    </citation>
    <scope>NUCLEOTIDE SEQUENCE [LARGE SCALE GENOMIC DNA]</scope>
    <source>
        <strain evidence="2">ATCC 700755</strain>
    </source>
</reference>
<keyword evidence="1" id="KW-1133">Transmembrane helix</keyword>
<feature type="transmembrane region" description="Helical" evidence="1">
    <location>
        <begin position="7"/>
        <end position="25"/>
    </location>
</feature>
<dbReference type="Proteomes" id="UP000008514">
    <property type="component" value="Chromosome"/>
</dbReference>
<organism evidence="2 3">
    <name type="scientific">Psychroflexus torquis (strain ATCC 700755 / CIP 106069 / ACAM 623)</name>
    <dbReference type="NCBI Taxonomy" id="313595"/>
    <lineage>
        <taxon>Bacteria</taxon>
        <taxon>Pseudomonadati</taxon>
        <taxon>Bacteroidota</taxon>
        <taxon>Flavobacteriia</taxon>
        <taxon>Flavobacteriales</taxon>
        <taxon>Flavobacteriaceae</taxon>
        <taxon>Psychroflexus</taxon>
    </lineage>
</organism>
<dbReference type="HOGENOM" id="CLU_204432_0_0_10"/>
<accession>K4IH69</accession>
<proteinExistence type="predicted"/>
<name>K4IH69_PSYTT</name>
<evidence type="ECO:0000256" key="1">
    <source>
        <dbReference type="SAM" id="Phobius"/>
    </source>
</evidence>
<reference evidence="2" key="2">
    <citation type="submission" date="2012-09" db="EMBL/GenBank/DDBJ databases">
        <title>The complete sequence of Psychroflexus torquis an extreme psychrophile from sea-ice that is stimulated by light.</title>
        <authorList>
            <person name="Feng S."/>
            <person name="Powell S.M."/>
            <person name="Bowman J.P."/>
        </authorList>
    </citation>
    <scope>NUCLEOTIDE SEQUENCE [LARGE SCALE GENOMIC DNA]</scope>
    <source>
        <strain evidence="2">ATCC 700755</strain>
    </source>
</reference>
<keyword evidence="1" id="KW-0472">Membrane</keyword>
<sequence>MKIIGIILIIIGAINVITGFAGLTSNYADQAISSIGFGIGFIVLGAYLINRAKKKKEEKEEKDKWENE</sequence>
<dbReference type="KEGG" id="ptq:P700755_002361"/>
<keyword evidence="1" id="KW-0812">Transmembrane</keyword>
<protein>
    <submittedName>
        <fullName evidence="2">Uncharacterized protein</fullName>
    </submittedName>
</protein>
<evidence type="ECO:0000313" key="2">
    <source>
        <dbReference type="EMBL" id="AFU69138.1"/>
    </source>
</evidence>